<dbReference type="SUPFAM" id="SSF52540">
    <property type="entry name" value="P-loop containing nucleoside triphosphate hydrolases"/>
    <property type="match status" value="1"/>
</dbReference>
<dbReference type="InterPro" id="IPR005225">
    <property type="entry name" value="Small_GTP-bd"/>
</dbReference>
<evidence type="ECO:0000259" key="2">
    <source>
        <dbReference type="PROSITE" id="PS51722"/>
    </source>
</evidence>
<dbReference type="GO" id="GO:0005525">
    <property type="term" value="F:GTP binding"/>
    <property type="evidence" value="ECO:0007669"/>
    <property type="project" value="UniProtKB-KW"/>
</dbReference>
<dbReference type="EMBL" id="PFQB01000078">
    <property type="protein sequence ID" value="PJA13681.1"/>
    <property type="molecule type" value="Genomic_DNA"/>
</dbReference>
<dbReference type="AlphaFoldDB" id="A0A2M7W1P4"/>
<dbReference type="SUPFAM" id="SSF50447">
    <property type="entry name" value="Translation proteins"/>
    <property type="match status" value="1"/>
</dbReference>
<accession>A0A2M7W1P4</accession>
<dbReference type="PRINTS" id="PR00315">
    <property type="entry name" value="ELONGATNFCT"/>
</dbReference>
<dbReference type="PANTHER" id="PTHR42908:SF8">
    <property type="entry name" value="TR-TYPE G DOMAIN-CONTAINING PROTEIN"/>
    <property type="match status" value="1"/>
</dbReference>
<evidence type="ECO:0000313" key="4">
    <source>
        <dbReference type="Proteomes" id="UP000228952"/>
    </source>
</evidence>
<dbReference type="Gene3D" id="3.30.70.240">
    <property type="match status" value="1"/>
</dbReference>
<dbReference type="GO" id="GO:0005829">
    <property type="term" value="C:cytosol"/>
    <property type="evidence" value="ECO:0007669"/>
    <property type="project" value="TreeGrafter"/>
</dbReference>
<dbReference type="GO" id="GO:0003924">
    <property type="term" value="F:GTPase activity"/>
    <property type="evidence" value="ECO:0007669"/>
    <property type="project" value="InterPro"/>
</dbReference>
<keyword evidence="1" id="KW-0342">GTP-binding</keyword>
<protein>
    <submittedName>
        <fullName evidence="3">Translational GTPase TypA</fullName>
    </submittedName>
</protein>
<dbReference type="InterPro" id="IPR009000">
    <property type="entry name" value="Transl_B-barrel_sf"/>
</dbReference>
<organism evidence="3 4">
    <name type="scientific">Candidatus Dojkabacteria bacterium CG_4_10_14_0_2_um_filter_Dojkabacteria_WS6_41_15</name>
    <dbReference type="NCBI Taxonomy" id="2014249"/>
    <lineage>
        <taxon>Bacteria</taxon>
        <taxon>Candidatus Dojkabacteria</taxon>
    </lineage>
</organism>
<dbReference type="InterPro" id="IPR000640">
    <property type="entry name" value="EFG_V-like"/>
</dbReference>
<dbReference type="CDD" id="cd01891">
    <property type="entry name" value="TypA_BipA"/>
    <property type="match status" value="1"/>
</dbReference>
<dbReference type="NCBIfam" id="TIGR00231">
    <property type="entry name" value="small_GTP"/>
    <property type="match status" value="1"/>
</dbReference>
<keyword evidence="1" id="KW-0547">Nucleotide-binding</keyword>
<dbReference type="Pfam" id="PF21018">
    <property type="entry name" value="BipA_C"/>
    <property type="match status" value="1"/>
</dbReference>
<dbReference type="Pfam" id="PF00009">
    <property type="entry name" value="GTP_EFTU"/>
    <property type="match status" value="1"/>
</dbReference>
<dbReference type="InterPro" id="IPR042116">
    <property type="entry name" value="TypA/BipA_C"/>
</dbReference>
<dbReference type="Proteomes" id="UP000228952">
    <property type="component" value="Unassembled WGS sequence"/>
</dbReference>
<proteinExistence type="predicted"/>
<dbReference type="Gene3D" id="3.40.50.300">
    <property type="entry name" value="P-loop containing nucleotide triphosphate hydrolases"/>
    <property type="match status" value="1"/>
</dbReference>
<dbReference type="InterPro" id="IPR000795">
    <property type="entry name" value="T_Tr_GTP-bd_dom"/>
</dbReference>
<dbReference type="SUPFAM" id="SSF54980">
    <property type="entry name" value="EF-G C-terminal domain-like"/>
    <property type="match status" value="2"/>
</dbReference>
<evidence type="ECO:0000256" key="1">
    <source>
        <dbReference type="ARBA" id="ARBA00023134"/>
    </source>
</evidence>
<gene>
    <name evidence="3" type="ORF">COX64_03175</name>
</gene>
<reference evidence="4" key="1">
    <citation type="submission" date="2017-09" db="EMBL/GenBank/DDBJ databases">
        <title>Depth-based differentiation of microbial function through sediment-hosted aquifers and enrichment of novel symbionts in the deep terrestrial subsurface.</title>
        <authorList>
            <person name="Probst A.J."/>
            <person name="Ladd B."/>
            <person name="Jarett J.K."/>
            <person name="Geller-Mcgrath D.E."/>
            <person name="Sieber C.M.K."/>
            <person name="Emerson J.B."/>
            <person name="Anantharaman K."/>
            <person name="Thomas B.C."/>
            <person name="Malmstrom R."/>
            <person name="Stieglmeier M."/>
            <person name="Klingl A."/>
            <person name="Woyke T."/>
            <person name="Ryan C.M."/>
            <person name="Banfield J.F."/>
        </authorList>
    </citation>
    <scope>NUCLEOTIDE SEQUENCE [LARGE SCALE GENOMIC DNA]</scope>
</reference>
<evidence type="ECO:0000313" key="3">
    <source>
        <dbReference type="EMBL" id="PJA13681.1"/>
    </source>
</evidence>
<dbReference type="PROSITE" id="PS51722">
    <property type="entry name" value="G_TR_2"/>
    <property type="match status" value="1"/>
</dbReference>
<dbReference type="InterPro" id="IPR047041">
    <property type="entry name" value="BipA_GTP-bd_dom"/>
</dbReference>
<name>A0A2M7W1P4_9BACT</name>
<dbReference type="PANTHER" id="PTHR42908">
    <property type="entry name" value="TRANSLATION ELONGATION FACTOR-RELATED"/>
    <property type="match status" value="1"/>
</dbReference>
<dbReference type="InterPro" id="IPR048876">
    <property type="entry name" value="BipA_C"/>
</dbReference>
<dbReference type="Gene3D" id="3.30.70.870">
    <property type="entry name" value="Elongation Factor G (Translational Gtpase), domain 3"/>
    <property type="match status" value="1"/>
</dbReference>
<dbReference type="InterPro" id="IPR035647">
    <property type="entry name" value="EFG_III/V"/>
</dbReference>
<dbReference type="Gene3D" id="2.40.50.250">
    <property type="entry name" value="bipa protein"/>
    <property type="match status" value="1"/>
</dbReference>
<sequence length="626" mass="70172">MTDQAHIRNVAIIAHVDHGKTSLVDTLMKQSHLFRDNQKEMNENLILDFNELEREKGITIKAKNISIPYKDYKINIIDTPGHADFGGEVERTLTMADAVILLIDAQEGPMPQTRFVLKKAIELKLKLILVINKIDKSHADPKKALDKANDLFLMLAKRDEDLEFPVLYAIGREGKVWTKIPEGDPTTWAKLPGDITPLLDCIVDHVPAPQGNKDEPFMMQVAAMDYDTHVGRSLIGRVLRGEAKKGAPIVLLYTNKKGEVQKTKGHIDKLQTRIGLEFKDVDLATTGDIISISGIDESAIGGTICSIDKEEILPAIKISNPSVQITFEANTSPYAGKEGKFVTMKLLQQRLDYEKETNVGLTIHRIDEGRCSVAGRGELQLSILIETLRREGYEFQVRKPEVVLQKIDGILSEPIEDFYVDVPDEYAGEITQIVCKRKGELISMDSESGQTKFVYKILTRNLLGIRLVMLTSTKGNVIMTNYLADYVPFTKQEELFRKGVLIATETGEATSYALNMSQERGDLFVQPGDKVYEGMIVGINKFQDDIDVNAVRAKHATNIRSSTADLGVKLKPSIQLSIEFALSFIAKDEMLEVTPKSLRLRKIYLTKTTREIAKRKERSTNENARN</sequence>
<dbReference type="PROSITE" id="PS00301">
    <property type="entry name" value="G_TR_1"/>
    <property type="match status" value="1"/>
</dbReference>
<comment type="caution">
    <text evidence="3">The sequence shown here is derived from an EMBL/GenBank/DDBJ whole genome shotgun (WGS) entry which is preliminary data.</text>
</comment>
<feature type="domain" description="Tr-type G" evidence="2">
    <location>
        <begin position="5"/>
        <end position="210"/>
    </location>
</feature>
<dbReference type="Gene3D" id="2.40.30.10">
    <property type="entry name" value="Translation factors"/>
    <property type="match status" value="1"/>
</dbReference>
<dbReference type="GO" id="GO:1990904">
    <property type="term" value="C:ribonucleoprotein complex"/>
    <property type="evidence" value="ECO:0007669"/>
    <property type="project" value="TreeGrafter"/>
</dbReference>
<dbReference type="Pfam" id="PF00679">
    <property type="entry name" value="EFG_C"/>
    <property type="match status" value="1"/>
</dbReference>
<dbReference type="InterPro" id="IPR031157">
    <property type="entry name" value="G_TR_CS"/>
</dbReference>
<dbReference type="InterPro" id="IPR027417">
    <property type="entry name" value="P-loop_NTPase"/>
</dbReference>
<dbReference type="FunFam" id="2.40.50.250:FF:000001">
    <property type="entry name" value="GTP-binding protein TypA"/>
    <property type="match status" value="1"/>
</dbReference>